<comment type="similarity">
    <text evidence="5">Belongs to the class I-like SAM-binding methyltransferase superfamily. RsmB/NOP family.</text>
</comment>
<feature type="compositionally biased region" description="Gly residues" evidence="6">
    <location>
        <begin position="199"/>
        <end position="213"/>
    </location>
</feature>
<feature type="compositionally biased region" description="Basic and acidic residues" evidence="6">
    <location>
        <begin position="109"/>
        <end position="118"/>
    </location>
</feature>
<dbReference type="InterPro" id="IPR049560">
    <property type="entry name" value="MeTrfase_RsmB-F_NOP2_cat"/>
</dbReference>
<feature type="active site" description="Nucleophile" evidence="5">
    <location>
        <position position="684"/>
    </location>
</feature>
<dbReference type="AlphaFoldDB" id="A0AAD3HI68"/>
<dbReference type="PANTHER" id="PTHR22807">
    <property type="entry name" value="NOP2 YEAST -RELATED NOL1/NOP2/FMU SUN DOMAIN-CONTAINING"/>
    <property type="match status" value="1"/>
</dbReference>
<organism evidence="8 9">
    <name type="scientific">Astrephomene gubernaculifera</name>
    <dbReference type="NCBI Taxonomy" id="47775"/>
    <lineage>
        <taxon>Eukaryota</taxon>
        <taxon>Viridiplantae</taxon>
        <taxon>Chlorophyta</taxon>
        <taxon>core chlorophytes</taxon>
        <taxon>Chlorophyceae</taxon>
        <taxon>CS clade</taxon>
        <taxon>Chlamydomonadales</taxon>
        <taxon>Astrephomenaceae</taxon>
        <taxon>Astrephomene</taxon>
    </lineage>
</organism>
<accession>A0AAD3HI68</accession>
<keyword evidence="2 5" id="KW-0808">Transferase</keyword>
<keyword evidence="4 5" id="KW-0694">RNA-binding</keyword>
<proteinExistence type="inferred from homology"/>
<dbReference type="SUPFAM" id="SSF48013">
    <property type="entry name" value="NusB-like"/>
    <property type="match status" value="1"/>
</dbReference>
<dbReference type="GO" id="GO:0006355">
    <property type="term" value="P:regulation of DNA-templated transcription"/>
    <property type="evidence" value="ECO:0007669"/>
    <property type="project" value="InterPro"/>
</dbReference>
<feature type="binding site" evidence="5">
    <location>
        <position position="631"/>
    </location>
    <ligand>
        <name>S-adenosyl-L-methionine</name>
        <dbReference type="ChEBI" id="CHEBI:59789"/>
    </ligand>
</feature>
<feature type="region of interest" description="Disordered" evidence="6">
    <location>
        <begin position="45"/>
        <end position="160"/>
    </location>
</feature>
<evidence type="ECO:0000313" key="8">
    <source>
        <dbReference type="EMBL" id="GFR41255.1"/>
    </source>
</evidence>
<dbReference type="Pfam" id="PF01029">
    <property type="entry name" value="NusB"/>
    <property type="match status" value="1"/>
</dbReference>
<keyword evidence="1 5" id="KW-0489">Methyltransferase</keyword>
<gene>
    <name evidence="8" type="ORF">Agub_g1930</name>
</gene>
<evidence type="ECO:0000313" key="9">
    <source>
        <dbReference type="Proteomes" id="UP001054857"/>
    </source>
</evidence>
<evidence type="ECO:0000256" key="3">
    <source>
        <dbReference type="ARBA" id="ARBA00022691"/>
    </source>
</evidence>
<comment type="caution">
    <text evidence="8">The sequence shown here is derived from an EMBL/GenBank/DDBJ whole genome shotgun (WGS) entry which is preliminary data.</text>
</comment>
<dbReference type="Pfam" id="PF22458">
    <property type="entry name" value="RsmF-B_ferredox"/>
    <property type="match status" value="1"/>
</dbReference>
<evidence type="ECO:0000256" key="1">
    <source>
        <dbReference type="ARBA" id="ARBA00022603"/>
    </source>
</evidence>
<dbReference type="GO" id="GO:0003723">
    <property type="term" value="F:RNA binding"/>
    <property type="evidence" value="ECO:0007669"/>
    <property type="project" value="UniProtKB-UniRule"/>
</dbReference>
<dbReference type="Gene3D" id="3.30.70.1170">
    <property type="entry name" value="Sun protein, domain 3"/>
    <property type="match status" value="1"/>
</dbReference>
<feature type="compositionally biased region" description="Low complexity" evidence="6">
    <location>
        <begin position="138"/>
        <end position="147"/>
    </location>
</feature>
<dbReference type="SUPFAM" id="SSF53335">
    <property type="entry name" value="S-adenosyl-L-methionine-dependent methyltransferases"/>
    <property type="match status" value="1"/>
</dbReference>
<feature type="binding site" evidence="5">
    <location>
        <begin position="525"/>
        <end position="531"/>
    </location>
    <ligand>
        <name>S-adenosyl-L-methionine</name>
        <dbReference type="ChEBI" id="CHEBI:59789"/>
    </ligand>
</feature>
<dbReference type="InterPro" id="IPR023267">
    <property type="entry name" value="RCMT"/>
</dbReference>
<dbReference type="InterPro" id="IPR054728">
    <property type="entry name" value="RsmB-like_ferredoxin"/>
</dbReference>
<dbReference type="InterPro" id="IPR029063">
    <property type="entry name" value="SAM-dependent_MTases_sf"/>
</dbReference>
<keyword evidence="9" id="KW-1185">Reference proteome</keyword>
<protein>
    <recommendedName>
        <fullName evidence="7">SAM-dependent MTase RsmB/NOP-type domain-containing protein</fullName>
    </recommendedName>
</protein>
<feature type="compositionally biased region" description="Basic and acidic residues" evidence="6">
    <location>
        <begin position="74"/>
        <end position="100"/>
    </location>
</feature>
<feature type="domain" description="SAM-dependent MTase RsmB/NOP-type" evidence="7">
    <location>
        <begin position="412"/>
        <end position="779"/>
    </location>
</feature>
<feature type="region of interest" description="Disordered" evidence="6">
    <location>
        <begin position="196"/>
        <end position="264"/>
    </location>
</feature>
<evidence type="ECO:0000256" key="6">
    <source>
        <dbReference type="SAM" id="MobiDB-lite"/>
    </source>
</evidence>
<dbReference type="PROSITE" id="PS51686">
    <property type="entry name" value="SAM_MT_RSMB_NOP"/>
    <property type="match status" value="1"/>
</dbReference>
<dbReference type="GO" id="GO:0008173">
    <property type="term" value="F:RNA methyltransferase activity"/>
    <property type="evidence" value="ECO:0007669"/>
    <property type="project" value="InterPro"/>
</dbReference>
<feature type="compositionally biased region" description="Acidic residues" evidence="6">
    <location>
        <begin position="214"/>
        <end position="235"/>
    </location>
</feature>
<dbReference type="Gene3D" id="1.10.940.10">
    <property type="entry name" value="NusB-like"/>
    <property type="match status" value="1"/>
</dbReference>
<feature type="compositionally biased region" description="Gly residues" evidence="6">
    <location>
        <begin position="737"/>
        <end position="746"/>
    </location>
</feature>
<dbReference type="PANTHER" id="PTHR22807:SF61">
    <property type="entry name" value="NOL1_NOP2_SUN FAMILY PROTEIN _ ANTITERMINATION NUSB DOMAIN-CONTAINING PROTEIN"/>
    <property type="match status" value="1"/>
</dbReference>
<name>A0AAD3HI68_9CHLO</name>
<evidence type="ECO:0000256" key="5">
    <source>
        <dbReference type="PROSITE-ProRule" id="PRU01023"/>
    </source>
</evidence>
<feature type="region of interest" description="Disordered" evidence="6">
    <location>
        <begin position="708"/>
        <end position="748"/>
    </location>
</feature>
<evidence type="ECO:0000256" key="2">
    <source>
        <dbReference type="ARBA" id="ARBA00022679"/>
    </source>
</evidence>
<dbReference type="GO" id="GO:0001510">
    <property type="term" value="P:RNA methylation"/>
    <property type="evidence" value="ECO:0007669"/>
    <property type="project" value="InterPro"/>
</dbReference>
<evidence type="ECO:0000256" key="4">
    <source>
        <dbReference type="ARBA" id="ARBA00022884"/>
    </source>
</evidence>
<dbReference type="InterPro" id="IPR006027">
    <property type="entry name" value="NusB_RsmB_TIM44"/>
</dbReference>
<dbReference type="InterPro" id="IPR035926">
    <property type="entry name" value="NusB-like_sf"/>
</dbReference>
<evidence type="ECO:0000259" key="7">
    <source>
        <dbReference type="PROSITE" id="PS51686"/>
    </source>
</evidence>
<dbReference type="PRINTS" id="PR02008">
    <property type="entry name" value="RCMTFAMILY"/>
</dbReference>
<dbReference type="Pfam" id="PF01189">
    <property type="entry name" value="Methyltr_RsmB-F"/>
    <property type="match status" value="2"/>
</dbReference>
<sequence length="781" mass="82818">MNVANRMRSQLPAAGLLSAAHAPTAIAHRHPVSRTVLVSAIGSDDTPTKRFLVPRGSRRAPEPSQPVEQPLPPARRDERAHREEGRSARDGAGYSRDKPQRRLGPQGGFDRRRNEEHVRRKFNPNSSPNSDEREESNGSRSQSSSNELHTSSQDAPLDPLLTSSPRYLALQQLLRVEEGGAYVGLVNGSPGGWALAGAQGQGQGQGGRQGVEGGEGDEEQLEFGAELDDGGEEEESGPRQQQQRRRDSSYGGGGGGGEASLDPRSRRLLKELVAGVTRLQRRLDFLASRLSNQTPADWEPGVRLVLRLGLFELTERQLPPHALNEHVQLTKVLVRPGAAALVNGVLRAAGRALAAGTLPTPESELTVADSSSSSGSAGNRALLRRLAITHSHPTWLAARWLRRLGPDGAEALLARNNTPPVYSVRVNTLAAGPTAGAAGAAAGGGGSGGRDALAGAVAAELRAAGVKVEESRWLPGEFLRVRSGLQQLLAEGFVTRGSLSVQDESAGLVVALLDPQPGDRLLDCCAAPGGKTLFAAARMRGRGSITALDVSAARLRALRRAAEVAGAAHMVETRAADLREWAAEVAAREARRAREFRREDDEWERGGSGGGGRGGVVRHPDSLLYDKVLLDAPCTGTGVLSKRADLRWRRTPEHLEQLAALQGELLRAAAQLVAPGGVLVYSTCSIEEEENQLQVRSFLERHPEFELEPATPLGPTHGSPQSPSASGAAAAGRRGRGSGGHRGLSGGVPAEVITEEGFVATLPHVHDTDGAFAARLRRLAR</sequence>
<dbReference type="Proteomes" id="UP001054857">
    <property type="component" value="Unassembled WGS sequence"/>
</dbReference>
<dbReference type="Gene3D" id="3.40.50.150">
    <property type="entry name" value="Vaccinia Virus protein VP39"/>
    <property type="match status" value="1"/>
</dbReference>
<feature type="binding site" evidence="5">
    <location>
        <position position="549"/>
    </location>
    <ligand>
        <name>S-adenosyl-L-methionine</name>
        <dbReference type="ChEBI" id="CHEBI:59789"/>
    </ligand>
</feature>
<dbReference type="InterPro" id="IPR001678">
    <property type="entry name" value="MeTrfase_RsmB-F_NOP2_dom"/>
</dbReference>
<feature type="binding site" evidence="5">
    <location>
        <position position="577"/>
    </location>
    <ligand>
        <name>S-adenosyl-L-methionine</name>
        <dbReference type="ChEBI" id="CHEBI:59789"/>
    </ligand>
</feature>
<reference evidence="8 9" key="1">
    <citation type="journal article" date="2021" name="Sci. Rep.">
        <title>Genome sequencing of the multicellular alga Astrephomene provides insights into convergent evolution of germ-soma differentiation.</title>
        <authorList>
            <person name="Yamashita S."/>
            <person name="Yamamoto K."/>
            <person name="Matsuzaki R."/>
            <person name="Suzuki S."/>
            <person name="Yamaguchi H."/>
            <person name="Hirooka S."/>
            <person name="Minakuchi Y."/>
            <person name="Miyagishima S."/>
            <person name="Kawachi M."/>
            <person name="Toyoda A."/>
            <person name="Nozaki H."/>
        </authorList>
    </citation>
    <scope>NUCLEOTIDE SEQUENCE [LARGE SCALE GENOMIC DNA]</scope>
    <source>
        <strain evidence="8 9">NIES-4017</strain>
    </source>
</reference>
<keyword evidence="3 5" id="KW-0949">S-adenosyl-L-methionine</keyword>
<dbReference type="EMBL" id="BMAR01000001">
    <property type="protein sequence ID" value="GFR41255.1"/>
    <property type="molecule type" value="Genomic_DNA"/>
</dbReference>